<dbReference type="eggNOG" id="COG0451">
    <property type="taxonomic scope" value="Bacteria"/>
</dbReference>
<keyword evidence="15" id="KW-1185">Reference proteome</keyword>
<evidence type="ECO:0000256" key="7">
    <source>
        <dbReference type="ARBA" id="ARBA00023027"/>
    </source>
</evidence>
<evidence type="ECO:0000256" key="4">
    <source>
        <dbReference type="ARBA" id="ARBA00022793"/>
    </source>
</evidence>
<dbReference type="SUPFAM" id="SSF51735">
    <property type="entry name" value="NAD(P)-binding Rossmann-fold domains"/>
    <property type="match status" value="1"/>
</dbReference>
<keyword evidence="10" id="KW-0325">Glycoprotein</keyword>
<evidence type="ECO:0000313" key="14">
    <source>
        <dbReference type="EMBL" id="ETX29006.1"/>
    </source>
</evidence>
<dbReference type="FunFam" id="3.40.50.720:FF:000065">
    <property type="entry name" value="UDP-glucuronic acid decarboxylase 1"/>
    <property type="match status" value="1"/>
</dbReference>
<sequence length="331" mass="36193">MSLHEHPITVVAGGAGFIGAHLCRKLLDRGAHVLCIDNFDTGREVNIADLRPDGRFSVLARDISELAELPGRIVRIFNLASPASPPHYQRDPVRTLMTNVLGTGNLLALARAHGARYVQASTSEVYGDPDRHPQSEDYLGRVNCTGPRACYDEGKRAAEALCFDHVRVAGIDVRVARIFNTYGPGMRADDGRIVTTFLVQALRGEPITVFGSGEQTRSFCYVDDLVEGLVRLMEVDTAPEGPVNLGNSDERSVRELAECVIALTGSKSRLAFRPLPEDDPRCRCPDISRARTHLGWRPVVPLDDGLLRTARWLARELGAAPAARRPVDAAE</sequence>
<keyword evidence="3" id="KW-0812">Transmembrane</keyword>
<dbReference type="PANTHER" id="PTHR43078:SF6">
    <property type="entry name" value="UDP-GLUCURONIC ACID DECARBOXYLASE 1"/>
    <property type="match status" value="1"/>
</dbReference>
<comment type="cofactor">
    <cofactor evidence="1">
        <name>NAD(+)</name>
        <dbReference type="ChEBI" id="CHEBI:57540"/>
    </cofactor>
</comment>
<keyword evidence="7" id="KW-0520">NAD</keyword>
<feature type="domain" description="NAD-dependent epimerase/dehydratase" evidence="13">
    <location>
        <begin position="10"/>
        <end position="246"/>
    </location>
</feature>
<keyword evidence="8" id="KW-0333">Golgi apparatus</keyword>
<dbReference type="Pfam" id="PF01370">
    <property type="entry name" value="Epimerase"/>
    <property type="match status" value="1"/>
</dbReference>
<dbReference type="InterPro" id="IPR044516">
    <property type="entry name" value="UXS-like"/>
</dbReference>
<dbReference type="GO" id="GO:0048040">
    <property type="term" value="F:UDP-glucuronate decarboxylase activity"/>
    <property type="evidence" value="ECO:0007669"/>
    <property type="project" value="TreeGrafter"/>
</dbReference>
<evidence type="ECO:0000256" key="11">
    <source>
        <dbReference type="ARBA" id="ARBA00023239"/>
    </source>
</evidence>
<dbReference type="EMBL" id="JAME01000013">
    <property type="protein sequence ID" value="ETX29006.1"/>
    <property type="molecule type" value="Genomic_DNA"/>
</dbReference>
<dbReference type="CDD" id="cd05230">
    <property type="entry name" value="UGD_SDR_e"/>
    <property type="match status" value="1"/>
</dbReference>
<keyword evidence="11" id="KW-0456">Lyase</keyword>
<dbReference type="Gene3D" id="3.40.50.720">
    <property type="entry name" value="NAD(P)-binding Rossmann-like Domain"/>
    <property type="match status" value="1"/>
</dbReference>
<dbReference type="STRING" id="1449351.RISW2_03430"/>
<evidence type="ECO:0000256" key="6">
    <source>
        <dbReference type="ARBA" id="ARBA00022989"/>
    </source>
</evidence>
<dbReference type="InterPro" id="IPR001509">
    <property type="entry name" value="Epimerase_deHydtase"/>
</dbReference>
<dbReference type="GO" id="GO:0070403">
    <property type="term" value="F:NAD+ binding"/>
    <property type="evidence" value="ECO:0007669"/>
    <property type="project" value="InterPro"/>
</dbReference>
<keyword evidence="9" id="KW-0472">Membrane</keyword>
<evidence type="ECO:0000313" key="15">
    <source>
        <dbReference type="Proteomes" id="UP000023430"/>
    </source>
</evidence>
<dbReference type="GO" id="GO:0005737">
    <property type="term" value="C:cytoplasm"/>
    <property type="evidence" value="ECO:0007669"/>
    <property type="project" value="TreeGrafter"/>
</dbReference>
<comment type="subcellular location">
    <subcellularLocation>
        <location evidence="2">Golgi apparatus membrane</location>
        <topology evidence="2">Single-pass type II membrane protein</topology>
    </subcellularLocation>
    <subcellularLocation>
        <location evidence="12">Golgi apparatus</location>
        <location evidence="12">Golgi stack membrane</location>
    </subcellularLocation>
</comment>
<evidence type="ECO:0000256" key="2">
    <source>
        <dbReference type="ARBA" id="ARBA00004323"/>
    </source>
</evidence>
<protein>
    <submittedName>
        <fullName evidence="14">NAD-dependent dehydratase</fullName>
    </submittedName>
</protein>
<dbReference type="PATRIC" id="fig|1449351.3.peg.2052"/>
<evidence type="ECO:0000256" key="12">
    <source>
        <dbReference type="ARBA" id="ARBA00037859"/>
    </source>
</evidence>
<evidence type="ECO:0000256" key="3">
    <source>
        <dbReference type="ARBA" id="ARBA00022692"/>
    </source>
</evidence>
<keyword evidence="4" id="KW-0210">Decarboxylase</keyword>
<proteinExistence type="predicted"/>
<evidence type="ECO:0000256" key="5">
    <source>
        <dbReference type="ARBA" id="ARBA00022968"/>
    </source>
</evidence>
<comment type="caution">
    <text evidence="14">The sequence shown here is derived from an EMBL/GenBank/DDBJ whole genome shotgun (WGS) entry which is preliminary data.</text>
</comment>
<evidence type="ECO:0000256" key="10">
    <source>
        <dbReference type="ARBA" id="ARBA00023180"/>
    </source>
</evidence>
<dbReference type="AlphaFoldDB" id="X7FA97"/>
<evidence type="ECO:0000256" key="1">
    <source>
        <dbReference type="ARBA" id="ARBA00001911"/>
    </source>
</evidence>
<dbReference type="RefSeq" id="WP_043769999.1">
    <property type="nucleotide sequence ID" value="NZ_JAME01000013.1"/>
</dbReference>
<dbReference type="Proteomes" id="UP000023430">
    <property type="component" value="Unassembled WGS sequence"/>
</dbReference>
<keyword evidence="6" id="KW-1133">Transmembrane helix</keyword>
<organism evidence="14 15">
    <name type="scientific">Roseivivax isoporae LMG 25204</name>
    <dbReference type="NCBI Taxonomy" id="1449351"/>
    <lineage>
        <taxon>Bacteria</taxon>
        <taxon>Pseudomonadati</taxon>
        <taxon>Pseudomonadota</taxon>
        <taxon>Alphaproteobacteria</taxon>
        <taxon>Rhodobacterales</taxon>
        <taxon>Roseobacteraceae</taxon>
        <taxon>Roseivivax</taxon>
    </lineage>
</organism>
<dbReference type="PANTHER" id="PTHR43078">
    <property type="entry name" value="UDP-GLUCURONIC ACID DECARBOXYLASE-RELATED"/>
    <property type="match status" value="1"/>
</dbReference>
<name>X7FA97_9RHOB</name>
<dbReference type="InterPro" id="IPR036291">
    <property type="entry name" value="NAD(P)-bd_dom_sf"/>
</dbReference>
<evidence type="ECO:0000256" key="9">
    <source>
        <dbReference type="ARBA" id="ARBA00023136"/>
    </source>
</evidence>
<dbReference type="GO" id="GO:0042732">
    <property type="term" value="P:D-xylose metabolic process"/>
    <property type="evidence" value="ECO:0007669"/>
    <property type="project" value="InterPro"/>
</dbReference>
<evidence type="ECO:0000256" key="8">
    <source>
        <dbReference type="ARBA" id="ARBA00023034"/>
    </source>
</evidence>
<gene>
    <name evidence="14" type="ORF">RISW2_03430</name>
</gene>
<reference evidence="14 15" key="1">
    <citation type="submission" date="2014-01" db="EMBL/GenBank/DDBJ databases">
        <title>Roseivivax isoporae LMG 25204 Genome Sequencing.</title>
        <authorList>
            <person name="Lai Q."/>
            <person name="Li G."/>
            <person name="Shao Z."/>
        </authorList>
    </citation>
    <scope>NUCLEOTIDE SEQUENCE [LARGE SCALE GENOMIC DNA]</scope>
    <source>
        <strain evidence="14 15">LMG 25204</strain>
    </source>
</reference>
<evidence type="ECO:0000259" key="13">
    <source>
        <dbReference type="Pfam" id="PF01370"/>
    </source>
</evidence>
<accession>X7FA97</accession>
<dbReference type="OrthoDB" id="9801785at2"/>
<keyword evidence="5" id="KW-0735">Signal-anchor</keyword>